<dbReference type="InterPro" id="IPR011992">
    <property type="entry name" value="EF-hand-dom_pair"/>
</dbReference>
<dbReference type="AlphaFoldDB" id="A0A2I1BX22"/>
<evidence type="ECO:0000256" key="2">
    <source>
        <dbReference type="ARBA" id="ARBA00022837"/>
    </source>
</evidence>
<dbReference type="PROSITE" id="PS00018">
    <property type="entry name" value="EF_HAND_1"/>
    <property type="match status" value="1"/>
</dbReference>
<evidence type="ECO:0000256" key="1">
    <source>
        <dbReference type="ARBA" id="ARBA00006765"/>
    </source>
</evidence>
<dbReference type="GO" id="GO:0005509">
    <property type="term" value="F:calcium ion binding"/>
    <property type="evidence" value="ECO:0007669"/>
    <property type="project" value="TreeGrafter"/>
</dbReference>
<dbReference type="PANTHER" id="PTHR31495:SF0">
    <property type="entry name" value="BINDING PROTEIN CALEOSIN, PUTATIVE (AFU_ORTHOLOGUE AFUA_5G13750)-RELATED"/>
    <property type="match status" value="1"/>
</dbReference>
<dbReference type="STRING" id="1392255.A0A2I1BX22"/>
<sequence length="112" mass="12949">MATAGFQIRPFEYTSQTSTKPSTVPTVAPTTRKEDSFRRRSRTFCKYDHNNDGALTVRELFNLMHSHRCAADPFGWGAAFFEWGTTWLLIQKDARVYKEDHQGDYDVNLHVC</sequence>
<dbReference type="PANTHER" id="PTHR31495">
    <property type="entry name" value="PEROXYGENASE 3-RELATED"/>
    <property type="match status" value="1"/>
</dbReference>
<dbReference type="OrthoDB" id="640742at2759"/>
<organism evidence="3 4">
    <name type="scientific">Aspergillus novofumigatus (strain IBT 16806)</name>
    <dbReference type="NCBI Taxonomy" id="1392255"/>
    <lineage>
        <taxon>Eukaryota</taxon>
        <taxon>Fungi</taxon>
        <taxon>Dikarya</taxon>
        <taxon>Ascomycota</taxon>
        <taxon>Pezizomycotina</taxon>
        <taxon>Eurotiomycetes</taxon>
        <taxon>Eurotiomycetidae</taxon>
        <taxon>Eurotiales</taxon>
        <taxon>Aspergillaceae</taxon>
        <taxon>Aspergillus</taxon>
        <taxon>Aspergillus subgen. Fumigati</taxon>
    </lineage>
</organism>
<dbReference type="Proteomes" id="UP000234474">
    <property type="component" value="Unassembled WGS sequence"/>
</dbReference>
<reference evidence="4" key="1">
    <citation type="journal article" date="2018" name="Proc. Natl. Acad. Sci. U.S.A.">
        <title>Linking secondary metabolites to gene clusters through genome sequencing of six diverse Aspergillus species.</title>
        <authorList>
            <person name="Kaerboelling I."/>
            <person name="Vesth T.C."/>
            <person name="Frisvad J.C."/>
            <person name="Nybo J.L."/>
            <person name="Theobald S."/>
            <person name="Kuo A."/>
            <person name="Bowyer P."/>
            <person name="Matsuda Y."/>
            <person name="Mondo S."/>
            <person name="Lyhne E.K."/>
            <person name="Kogle M.E."/>
            <person name="Clum A."/>
            <person name="Lipzen A."/>
            <person name="Salamov A."/>
            <person name="Ngan C.Y."/>
            <person name="Daum C."/>
            <person name="Chiniquy J."/>
            <person name="Barry K."/>
            <person name="LaButti K."/>
            <person name="Haridas S."/>
            <person name="Simmons B.A."/>
            <person name="Magnuson J.K."/>
            <person name="Mortensen U.H."/>
            <person name="Larsen T.O."/>
            <person name="Grigoriev I.V."/>
            <person name="Baker S.E."/>
            <person name="Andersen M.R."/>
        </authorList>
    </citation>
    <scope>NUCLEOTIDE SEQUENCE [LARGE SCALE GENOMIC DNA]</scope>
    <source>
        <strain evidence="4">IBT 16806</strain>
    </source>
</reference>
<dbReference type="InterPro" id="IPR018247">
    <property type="entry name" value="EF_Hand_1_Ca_BS"/>
</dbReference>
<dbReference type="Pfam" id="PF05042">
    <property type="entry name" value="Caleosin"/>
    <property type="match status" value="1"/>
</dbReference>
<accession>A0A2I1BX22</accession>
<proteinExistence type="inferred from homology"/>
<evidence type="ECO:0008006" key="5">
    <source>
        <dbReference type="Google" id="ProtNLM"/>
    </source>
</evidence>
<dbReference type="EMBL" id="MSZS01000008">
    <property type="protein sequence ID" value="PKX89934.1"/>
    <property type="molecule type" value="Genomic_DNA"/>
</dbReference>
<dbReference type="VEuPathDB" id="FungiDB:P174DRAFT_287260"/>
<dbReference type="GO" id="GO:0004497">
    <property type="term" value="F:monooxygenase activity"/>
    <property type="evidence" value="ECO:0007669"/>
    <property type="project" value="TreeGrafter"/>
</dbReference>
<comment type="caution">
    <text evidence="3">The sequence shown here is derived from an EMBL/GenBank/DDBJ whole genome shotgun (WGS) entry which is preliminary data.</text>
</comment>
<dbReference type="SUPFAM" id="SSF47473">
    <property type="entry name" value="EF-hand"/>
    <property type="match status" value="1"/>
</dbReference>
<dbReference type="GeneID" id="36528900"/>
<dbReference type="RefSeq" id="XP_024678529.1">
    <property type="nucleotide sequence ID" value="XM_024821574.1"/>
</dbReference>
<name>A0A2I1BX22_ASPN1</name>
<gene>
    <name evidence="3" type="ORF">P174DRAFT_287260</name>
</gene>
<protein>
    <recommendedName>
        <fullName evidence="5">EF-hand domain-containing protein</fullName>
    </recommendedName>
</protein>
<keyword evidence="2" id="KW-0106">Calcium</keyword>
<comment type="similarity">
    <text evidence="1">Belongs to the caleosin family.</text>
</comment>
<dbReference type="InterPro" id="IPR007736">
    <property type="entry name" value="Caleosin-related"/>
</dbReference>
<keyword evidence="4" id="KW-1185">Reference proteome</keyword>
<evidence type="ECO:0000313" key="4">
    <source>
        <dbReference type="Proteomes" id="UP000234474"/>
    </source>
</evidence>
<evidence type="ECO:0000313" key="3">
    <source>
        <dbReference type="EMBL" id="PKX89934.1"/>
    </source>
</evidence>